<dbReference type="PANTHER" id="PTHR46394">
    <property type="entry name" value="ANNEXIN"/>
    <property type="match status" value="1"/>
</dbReference>
<feature type="domain" description="EF-hand" evidence="8">
    <location>
        <begin position="499"/>
        <end position="534"/>
    </location>
</feature>
<dbReference type="PANTHER" id="PTHR46394:SF1">
    <property type="entry name" value="PNPLA DOMAIN-CONTAINING PROTEIN"/>
    <property type="match status" value="1"/>
</dbReference>
<dbReference type="OrthoDB" id="412240at2759"/>
<dbReference type="InterPro" id="IPR002641">
    <property type="entry name" value="PNPLA_dom"/>
</dbReference>
<feature type="region of interest" description="Disordered" evidence="7">
    <location>
        <begin position="664"/>
        <end position="775"/>
    </location>
</feature>
<evidence type="ECO:0000259" key="8">
    <source>
        <dbReference type="PROSITE" id="PS50222"/>
    </source>
</evidence>
<feature type="short sequence motif" description="DGA/G" evidence="6">
    <location>
        <begin position="346"/>
        <end position="348"/>
    </location>
</feature>
<dbReference type="InterPro" id="IPR011992">
    <property type="entry name" value="EF-hand-dom_pair"/>
</dbReference>
<dbReference type="Pfam" id="PF01734">
    <property type="entry name" value="Patatin"/>
    <property type="match status" value="1"/>
</dbReference>
<feature type="compositionally biased region" description="Polar residues" evidence="7">
    <location>
        <begin position="759"/>
        <end position="775"/>
    </location>
</feature>
<evidence type="ECO:0000256" key="6">
    <source>
        <dbReference type="PROSITE-ProRule" id="PRU01161"/>
    </source>
</evidence>
<dbReference type="RefSeq" id="XP_066912256.1">
    <property type="nucleotide sequence ID" value="XM_067056155.1"/>
</dbReference>
<feature type="short sequence motif" description="GXSXG" evidence="6">
    <location>
        <begin position="202"/>
        <end position="206"/>
    </location>
</feature>
<dbReference type="SMART" id="SM00054">
    <property type="entry name" value="EFh"/>
    <property type="match status" value="2"/>
</dbReference>
<dbReference type="InterPro" id="IPR018247">
    <property type="entry name" value="EF_Hand_1_Ca_BS"/>
</dbReference>
<dbReference type="CDD" id="cd07207">
    <property type="entry name" value="Pat_ExoU_VipD_like"/>
    <property type="match status" value="1"/>
</dbReference>
<feature type="region of interest" description="Disordered" evidence="7">
    <location>
        <begin position="27"/>
        <end position="120"/>
    </location>
</feature>
<dbReference type="PROSITE" id="PS00018">
    <property type="entry name" value="EF_HAND_1"/>
    <property type="match status" value="1"/>
</dbReference>
<evidence type="ECO:0000313" key="11">
    <source>
        <dbReference type="Proteomes" id="UP000594262"/>
    </source>
</evidence>
<dbReference type="PROSITE" id="PS50222">
    <property type="entry name" value="EF_HAND_2"/>
    <property type="match status" value="1"/>
</dbReference>
<feature type="active site" description="Proton acceptor" evidence="6">
    <location>
        <position position="346"/>
    </location>
</feature>
<protein>
    <submittedName>
        <fullName evidence="10">Uncharacterized protein</fullName>
    </submittedName>
</protein>
<dbReference type="Gene3D" id="1.10.238.10">
    <property type="entry name" value="EF-hand"/>
    <property type="match status" value="1"/>
</dbReference>
<feature type="compositionally biased region" description="Low complexity" evidence="7">
    <location>
        <begin position="671"/>
        <end position="682"/>
    </location>
</feature>
<feature type="compositionally biased region" description="Basic and acidic residues" evidence="7">
    <location>
        <begin position="746"/>
        <end position="758"/>
    </location>
</feature>
<accession>A0A7M5WI83</accession>
<dbReference type="EnsemblMetazoa" id="CLYHEMT001015.1">
    <property type="protein sequence ID" value="CLYHEMP001015.1"/>
    <property type="gene ID" value="CLYHEMG001015"/>
</dbReference>
<dbReference type="GeneID" id="136799449"/>
<evidence type="ECO:0000256" key="1">
    <source>
        <dbReference type="ARBA" id="ARBA00007828"/>
    </source>
</evidence>
<dbReference type="Pfam" id="PF00036">
    <property type="entry name" value="EF-hand_1"/>
    <property type="match status" value="1"/>
</dbReference>
<dbReference type="SUPFAM" id="SSF52151">
    <property type="entry name" value="FabD/lysophospholipase-like"/>
    <property type="match status" value="1"/>
</dbReference>
<dbReference type="InterPro" id="IPR002048">
    <property type="entry name" value="EF_hand_dom"/>
</dbReference>
<dbReference type="PROSITE" id="PS51635">
    <property type="entry name" value="PNPLA"/>
    <property type="match status" value="1"/>
</dbReference>
<evidence type="ECO:0000256" key="5">
    <source>
        <dbReference type="ARBA" id="ARBA00023262"/>
    </source>
</evidence>
<feature type="compositionally biased region" description="Low complexity" evidence="7">
    <location>
        <begin position="71"/>
        <end position="80"/>
    </location>
</feature>
<keyword evidence="4" id="KW-0455">Luminescence</keyword>
<keyword evidence="6" id="KW-0378">Hydrolase</keyword>
<dbReference type="InterPro" id="IPR016035">
    <property type="entry name" value="Acyl_Trfase/lysoPLipase"/>
</dbReference>
<keyword evidence="3 6" id="KW-0443">Lipid metabolism</keyword>
<dbReference type="Gene3D" id="3.40.1090.10">
    <property type="entry name" value="Cytosolic phospholipase A2 catalytic domain"/>
    <property type="match status" value="2"/>
</dbReference>
<evidence type="ECO:0000256" key="3">
    <source>
        <dbReference type="ARBA" id="ARBA00023098"/>
    </source>
</evidence>
<dbReference type="GO" id="GO:0005509">
    <property type="term" value="F:calcium ion binding"/>
    <property type="evidence" value="ECO:0007669"/>
    <property type="project" value="InterPro"/>
</dbReference>
<reference evidence="10" key="1">
    <citation type="submission" date="2021-01" db="UniProtKB">
        <authorList>
            <consortium name="EnsemblMetazoa"/>
        </authorList>
    </citation>
    <scope>IDENTIFICATION</scope>
</reference>
<organism evidence="10 11">
    <name type="scientific">Clytia hemisphaerica</name>
    <dbReference type="NCBI Taxonomy" id="252671"/>
    <lineage>
        <taxon>Eukaryota</taxon>
        <taxon>Metazoa</taxon>
        <taxon>Cnidaria</taxon>
        <taxon>Hydrozoa</taxon>
        <taxon>Hydroidolina</taxon>
        <taxon>Leptothecata</taxon>
        <taxon>Obeliida</taxon>
        <taxon>Clytiidae</taxon>
        <taxon>Clytia</taxon>
    </lineage>
</organism>
<comment type="similarity">
    <text evidence="1">Belongs to the aequorin family.</text>
</comment>
<dbReference type="Proteomes" id="UP000594262">
    <property type="component" value="Unplaced"/>
</dbReference>
<proteinExistence type="inferred from homology"/>
<evidence type="ECO:0000256" key="2">
    <source>
        <dbReference type="ARBA" id="ARBA00022837"/>
    </source>
</evidence>
<evidence type="ECO:0000256" key="4">
    <source>
        <dbReference type="ARBA" id="ARBA00023223"/>
    </source>
</evidence>
<evidence type="ECO:0000256" key="7">
    <source>
        <dbReference type="SAM" id="MobiDB-lite"/>
    </source>
</evidence>
<keyword evidence="6" id="KW-0442">Lipid degradation</keyword>
<dbReference type="CDD" id="cd00051">
    <property type="entry name" value="EFh"/>
    <property type="match status" value="1"/>
</dbReference>
<keyword evidence="11" id="KW-1185">Reference proteome</keyword>
<dbReference type="GO" id="GO:0016042">
    <property type="term" value="P:lipid catabolic process"/>
    <property type="evidence" value="ECO:0007669"/>
    <property type="project" value="UniProtKB-UniRule"/>
</dbReference>
<name>A0A7M5WI83_9CNID</name>
<feature type="active site" description="Nucleophile" evidence="6">
    <location>
        <position position="204"/>
    </location>
</feature>
<feature type="compositionally biased region" description="Polar residues" evidence="7">
    <location>
        <begin position="49"/>
        <end position="60"/>
    </location>
</feature>
<keyword evidence="2" id="KW-0106">Calcium</keyword>
<dbReference type="GO" id="GO:0016787">
    <property type="term" value="F:hydrolase activity"/>
    <property type="evidence" value="ECO:0007669"/>
    <property type="project" value="UniProtKB-UniRule"/>
</dbReference>
<dbReference type="InterPro" id="IPR052580">
    <property type="entry name" value="Lipid_Hydrolase"/>
</dbReference>
<dbReference type="SUPFAM" id="SSF47473">
    <property type="entry name" value="EF-hand"/>
    <property type="match status" value="1"/>
</dbReference>
<evidence type="ECO:0000259" key="9">
    <source>
        <dbReference type="PROSITE" id="PS51635"/>
    </source>
</evidence>
<dbReference type="GO" id="GO:0008218">
    <property type="term" value="P:bioluminescence"/>
    <property type="evidence" value="ECO:0007669"/>
    <property type="project" value="UniProtKB-KW"/>
</dbReference>
<feature type="short sequence motif" description="GXGXXG" evidence="6">
    <location>
        <begin position="173"/>
        <end position="178"/>
    </location>
</feature>
<keyword evidence="5" id="KW-0599">Photoprotein</keyword>
<evidence type="ECO:0000313" key="10">
    <source>
        <dbReference type="EnsemblMetazoa" id="CLYHEMP001015.1"/>
    </source>
</evidence>
<dbReference type="AlphaFoldDB" id="A0A7M5WI83"/>
<feature type="domain" description="PNPLA" evidence="9">
    <location>
        <begin position="169"/>
        <end position="359"/>
    </location>
</feature>
<sequence length="775" mass="87214">MDNDENFQPEMGCFECLKMKSKRRGKINHGQVGSGFHSPITNAKKYGQSKETISSRETSASTTRDNDKNNNTDIDSIDSGSSGGIEIQQNGVAHKSAQNQNGAANHRAMKRKDKRSSGTLVSQEMLNAGTLGGMFGSVSSTRLLQTVIDDKRAVEEDIYKNFDFPFENLILEGGGNKGMAYVGALQVLEDAGITQRIKRVAGASVGAITAALFAVGFNAAELKEFMSADLKAVLMDHKCGYFSLLPNLLSGYGWNPGKKLYKWFGDQLRERTGNAEITFRQVFEMYGRELCIVVTNLSQMSTEYFHPKTTPNTPIRMAVRMSAALPGVFQSVRYRLSEDISDVFVDGGLLCNYPIHAFDGWWLSMDSKDSFFKKLQPLENYAKLFAKSERFGTWSNKSLGIILYSDTETELMKVRLAERQGNEPPPPPNTKLYRKRRKLRIRKAAATKEHQAVVNAVGRFMKELHRMHFDNDGIVNLNELKKVFETNNSFNEAEKQILFGEKDLDEAFKELDRDDDGEITFQELMSFVESKGVNIQTRFLGYTRKEIRTLADFISTLQTALSINVKRNYVEDRDIERTIGIDTDYIEASDFHLEEPDKEFLLETGARGARAFLRHYCMVHPERQRRGSAMLTRDFFETDRIRKLFEARETESVHSLSIPAIPRNSLSVDNSPLSPRVKSVVVRSERDSEVSSPPTPRVKSVVVRSERDSEVSSPPTPRVKSVVVRSARDNEVSSPPTPRVKSVILRSERDSEARRKASDVSTISLPQSCISPKSL</sequence>
<feature type="compositionally biased region" description="Polar residues" evidence="7">
    <location>
        <begin position="87"/>
        <end position="103"/>
    </location>
</feature>